<protein>
    <submittedName>
        <fullName evidence="1">Uncharacterized protein</fullName>
    </submittedName>
</protein>
<keyword evidence="2" id="KW-1185">Reference proteome</keyword>
<organism evidence="1 2">
    <name type="scientific">Alistipes onderdonkii subsp. vulgaris</name>
    <dbReference type="NCBI Taxonomy" id="2585117"/>
    <lineage>
        <taxon>Bacteria</taxon>
        <taxon>Pseudomonadati</taxon>
        <taxon>Bacteroidota</taxon>
        <taxon>Bacteroidia</taxon>
        <taxon>Bacteroidales</taxon>
        <taxon>Rikenellaceae</taxon>
        <taxon>Alistipes</taxon>
    </lineage>
</organism>
<sequence length="107" mass="12120">METGMKSAREDAREDRREQGRKGSARGRGGGRERIREEQTRYRKIQRGKSRREVAGRTRDGASNRQERVPGALPRKQLGKGCRERLSGELPMPDEGKKSGSAMQNRP</sequence>
<proteinExistence type="predicted"/>
<reference evidence="1 2" key="1">
    <citation type="journal article" date="2020" name="Int. J. Syst. Evol. Microbiol.">
        <title>Alistipes communis sp. nov., Alistipes dispar sp. nov. and Alistipes onderdonkii subsp. vulgaris subsp. nov., isolated from human faeces, and creation of Alistipes onderdonkii subsp. onderdonkii subsp. nov.</title>
        <authorList>
            <person name="Sakamoto M."/>
            <person name="Ikeyama N."/>
            <person name="Ogata Y."/>
            <person name="Suda W."/>
            <person name="Iino T."/>
            <person name="Hattori M."/>
            <person name="Ohkuma M."/>
        </authorList>
    </citation>
    <scope>NUCLEOTIDE SEQUENCE [LARGE SCALE GENOMIC DNA]</scope>
    <source>
        <strain evidence="1 2">5CPYCFAH4</strain>
    </source>
</reference>
<gene>
    <name evidence="1" type="ORF">A5CPYCFAH4_00170</name>
</gene>
<dbReference type="Proteomes" id="UP000317465">
    <property type="component" value="Chromosome"/>
</dbReference>
<name>A0ACA8QST9_9BACT</name>
<evidence type="ECO:0000313" key="2">
    <source>
        <dbReference type="Proteomes" id="UP000317465"/>
    </source>
</evidence>
<dbReference type="EMBL" id="AP019737">
    <property type="protein sequence ID" value="BBL07793.1"/>
    <property type="molecule type" value="Genomic_DNA"/>
</dbReference>
<evidence type="ECO:0000313" key="1">
    <source>
        <dbReference type="EMBL" id="BBL07793.1"/>
    </source>
</evidence>
<accession>A0ACA8QST9</accession>